<organism evidence="3 6">
    <name type="scientific">Phocaeicola vulgatus</name>
    <name type="common">Bacteroides vulgatus</name>
    <dbReference type="NCBI Taxonomy" id="821"/>
    <lineage>
        <taxon>Bacteria</taxon>
        <taxon>Pseudomonadati</taxon>
        <taxon>Bacteroidota</taxon>
        <taxon>Bacteroidia</taxon>
        <taxon>Bacteroidales</taxon>
        <taxon>Bacteroidaceae</taxon>
        <taxon>Phocaeicola</taxon>
    </lineage>
</organism>
<feature type="domain" description="Acyltransferase 3" evidence="2">
    <location>
        <begin position="3"/>
        <end position="249"/>
    </location>
</feature>
<dbReference type="EMBL" id="WDBY01000020">
    <property type="protein sequence ID" value="KAB6477361.1"/>
    <property type="molecule type" value="Genomic_DNA"/>
</dbReference>
<evidence type="ECO:0000313" key="3">
    <source>
        <dbReference type="EMBL" id="KAB6452547.1"/>
    </source>
</evidence>
<dbReference type="Proteomes" id="UP000468344">
    <property type="component" value="Unassembled WGS sequence"/>
</dbReference>
<keyword evidence="3" id="KW-0808">Transferase</keyword>
<dbReference type="GO" id="GO:0016747">
    <property type="term" value="F:acyltransferase activity, transferring groups other than amino-acyl groups"/>
    <property type="evidence" value="ECO:0007669"/>
    <property type="project" value="InterPro"/>
</dbReference>
<keyword evidence="1" id="KW-0472">Membrane</keyword>
<name>A0A6G0GNI3_PHOVU</name>
<evidence type="ECO:0000313" key="6">
    <source>
        <dbReference type="Proteomes" id="UP000483142"/>
    </source>
</evidence>
<feature type="transmembrane region" description="Helical" evidence="1">
    <location>
        <begin position="172"/>
        <end position="189"/>
    </location>
</feature>
<comment type="caution">
    <text evidence="3">The sequence shown here is derived from an EMBL/GenBank/DDBJ whole genome shotgun (WGS) entry which is preliminary data.</text>
</comment>
<sequence length="269" mass="30701">MQNRGGRYVFQFLSKRVTRLLCSLWPMQIVFAVVFYLAGIEFSLTSFAANMLMVGWFSKLPGLGHLWFVTMIMACYVTFAIIGYKPEVFKKPAIWAVFCLPLHIVVAQMGLPGYFFLILLYCSLAFLYAQKIVKWFNAVPIWIIIVAATLINVTSYLLICNKMIVNGILMDYVTTLGGFAIFVFMYRLFKVRTPKKLLCGISTLSYELYLIHHPFCLGEISFFNLFPALNDWAVVVLVITISTISAYILKHLSGSIYNVVTVKFLNHKN</sequence>
<feature type="transmembrane region" description="Helical" evidence="1">
    <location>
        <begin position="141"/>
        <end position="160"/>
    </location>
</feature>
<keyword evidence="1" id="KW-1133">Transmembrane helix</keyword>
<evidence type="ECO:0000313" key="5">
    <source>
        <dbReference type="Proteomes" id="UP000468344"/>
    </source>
</evidence>
<dbReference type="EMBL" id="WDBZ01000021">
    <property type="protein sequence ID" value="KAB6452547.1"/>
    <property type="molecule type" value="Genomic_DNA"/>
</dbReference>
<evidence type="ECO:0000313" key="4">
    <source>
        <dbReference type="EMBL" id="KAB6477361.1"/>
    </source>
</evidence>
<feature type="transmembrane region" description="Helical" evidence="1">
    <location>
        <begin position="20"/>
        <end position="44"/>
    </location>
</feature>
<evidence type="ECO:0000259" key="2">
    <source>
        <dbReference type="Pfam" id="PF01757"/>
    </source>
</evidence>
<dbReference type="Pfam" id="PF01757">
    <property type="entry name" value="Acyl_transf_3"/>
    <property type="match status" value="1"/>
</dbReference>
<feature type="transmembrane region" description="Helical" evidence="1">
    <location>
        <begin position="96"/>
        <end position="129"/>
    </location>
</feature>
<accession>A0A6G0GNI3</accession>
<gene>
    <name evidence="4" type="ORF">GAZ06_11595</name>
    <name evidence="3" type="ORF">GAZ09_11645</name>
</gene>
<feature type="transmembrane region" description="Helical" evidence="1">
    <location>
        <begin position="64"/>
        <end position="84"/>
    </location>
</feature>
<dbReference type="InterPro" id="IPR002656">
    <property type="entry name" value="Acyl_transf_3_dom"/>
</dbReference>
<dbReference type="AlphaFoldDB" id="A0A6G0GNI3"/>
<protein>
    <submittedName>
        <fullName evidence="3">Acyltransferase</fullName>
    </submittedName>
</protein>
<reference evidence="5 6" key="1">
    <citation type="journal article" date="2019" name="Nat. Med.">
        <title>A library of human gut bacterial isolates paired with longitudinal multiomics data enables mechanistic microbiome research.</title>
        <authorList>
            <person name="Poyet M."/>
            <person name="Groussin M."/>
            <person name="Gibbons S.M."/>
            <person name="Avila-Pacheco J."/>
            <person name="Jiang X."/>
            <person name="Kearney S.M."/>
            <person name="Perrotta A.R."/>
            <person name="Berdy B."/>
            <person name="Zhao S."/>
            <person name="Lieberman T.D."/>
            <person name="Swanson P.K."/>
            <person name="Smith M."/>
            <person name="Roesemann S."/>
            <person name="Alexander J.E."/>
            <person name="Rich S.A."/>
            <person name="Livny J."/>
            <person name="Vlamakis H."/>
            <person name="Clish C."/>
            <person name="Bullock K."/>
            <person name="Deik A."/>
            <person name="Scott J."/>
            <person name="Pierce K.A."/>
            <person name="Xavier R.J."/>
            <person name="Alm E.J."/>
        </authorList>
    </citation>
    <scope>NUCLEOTIDE SEQUENCE [LARGE SCALE GENOMIC DNA]</scope>
    <source>
        <strain evidence="4 5">BIOML-A140</strain>
        <strain evidence="3 6">BIOML-A141</strain>
    </source>
</reference>
<proteinExistence type="predicted"/>
<keyword evidence="3" id="KW-0012">Acyltransferase</keyword>
<feature type="transmembrane region" description="Helical" evidence="1">
    <location>
        <begin position="232"/>
        <end position="249"/>
    </location>
</feature>
<keyword evidence="1" id="KW-0812">Transmembrane</keyword>
<dbReference type="Proteomes" id="UP000483142">
    <property type="component" value="Unassembled WGS sequence"/>
</dbReference>
<evidence type="ECO:0000256" key="1">
    <source>
        <dbReference type="SAM" id="Phobius"/>
    </source>
</evidence>